<protein>
    <submittedName>
        <fullName evidence="1">Uncharacterized protein</fullName>
    </submittedName>
</protein>
<reference evidence="1" key="1">
    <citation type="submission" date="2014-09" db="EMBL/GenBank/DDBJ databases">
        <authorList>
            <person name="Magalhaes I.L.F."/>
            <person name="Oliveira U."/>
            <person name="Santos F.R."/>
            <person name="Vidigal T.H.D.A."/>
            <person name="Brescovit A.D."/>
            <person name="Santos A.J."/>
        </authorList>
    </citation>
    <scope>NUCLEOTIDE SEQUENCE</scope>
    <source>
        <tissue evidence="1">Shoot tissue taken approximately 20 cm above the soil surface</tissue>
    </source>
</reference>
<proteinExistence type="predicted"/>
<sequence length="8" mass="1072">MFWISEIF</sequence>
<organism evidence="1">
    <name type="scientific">Arundo donax</name>
    <name type="common">Giant reed</name>
    <name type="synonym">Donax arundinaceus</name>
    <dbReference type="NCBI Taxonomy" id="35708"/>
    <lineage>
        <taxon>Eukaryota</taxon>
        <taxon>Viridiplantae</taxon>
        <taxon>Streptophyta</taxon>
        <taxon>Embryophyta</taxon>
        <taxon>Tracheophyta</taxon>
        <taxon>Spermatophyta</taxon>
        <taxon>Magnoliopsida</taxon>
        <taxon>Liliopsida</taxon>
        <taxon>Poales</taxon>
        <taxon>Poaceae</taxon>
        <taxon>PACMAD clade</taxon>
        <taxon>Arundinoideae</taxon>
        <taxon>Arundineae</taxon>
        <taxon>Arundo</taxon>
    </lineage>
</organism>
<accession>A0A0A9CD86</accession>
<name>A0A0A9CD86_ARUDO</name>
<evidence type="ECO:0000313" key="1">
    <source>
        <dbReference type="EMBL" id="JAD71360.1"/>
    </source>
</evidence>
<dbReference type="EMBL" id="GBRH01226535">
    <property type="protein sequence ID" value="JAD71360.1"/>
    <property type="molecule type" value="Transcribed_RNA"/>
</dbReference>
<reference evidence="1" key="2">
    <citation type="journal article" date="2015" name="Data Brief">
        <title>Shoot transcriptome of the giant reed, Arundo donax.</title>
        <authorList>
            <person name="Barrero R.A."/>
            <person name="Guerrero F.D."/>
            <person name="Moolhuijzen P."/>
            <person name="Goolsby J.A."/>
            <person name="Tidwell J."/>
            <person name="Bellgard S.E."/>
            <person name="Bellgard M.I."/>
        </authorList>
    </citation>
    <scope>NUCLEOTIDE SEQUENCE</scope>
    <source>
        <tissue evidence="1">Shoot tissue taken approximately 20 cm above the soil surface</tissue>
    </source>
</reference>